<reference evidence="2" key="3">
    <citation type="submission" date="2011-03" db="EMBL/GenBank/DDBJ databases">
        <title>Annotation of Magnaporthe poae ATCC 64411.</title>
        <authorList>
            <person name="Ma L.-J."/>
            <person name="Dead R."/>
            <person name="Young S.K."/>
            <person name="Zeng Q."/>
            <person name="Gargeya S."/>
            <person name="Fitzgerald M."/>
            <person name="Haas B."/>
            <person name="Abouelleil A."/>
            <person name="Alvarado L."/>
            <person name="Arachchi H.M."/>
            <person name="Berlin A."/>
            <person name="Brown A."/>
            <person name="Chapman S.B."/>
            <person name="Chen Z."/>
            <person name="Dunbar C."/>
            <person name="Freedman E."/>
            <person name="Gearin G."/>
            <person name="Gellesch M."/>
            <person name="Goldberg J."/>
            <person name="Griggs A."/>
            <person name="Gujja S."/>
            <person name="Heiman D."/>
            <person name="Howarth C."/>
            <person name="Larson L."/>
            <person name="Lui A."/>
            <person name="MacDonald P.J.P."/>
            <person name="Mehta T."/>
            <person name="Montmayeur A."/>
            <person name="Murphy C."/>
            <person name="Neiman D."/>
            <person name="Pearson M."/>
            <person name="Priest M."/>
            <person name="Roberts A."/>
            <person name="Saif S."/>
            <person name="Shea T."/>
            <person name="Shenoy N."/>
            <person name="Sisk P."/>
            <person name="Stolte C."/>
            <person name="Sykes S."/>
            <person name="Yandava C."/>
            <person name="Wortman J."/>
            <person name="Nusbaum C."/>
            <person name="Birren B."/>
        </authorList>
    </citation>
    <scope>NUCLEOTIDE SEQUENCE</scope>
    <source>
        <strain evidence="2">ATCC 64411</strain>
    </source>
</reference>
<dbReference type="EMBL" id="ADBL01000864">
    <property type="status" value="NOT_ANNOTATED_CDS"/>
    <property type="molecule type" value="Genomic_DNA"/>
</dbReference>
<evidence type="ECO:0000313" key="4">
    <source>
        <dbReference type="Proteomes" id="UP000011715"/>
    </source>
</evidence>
<feature type="compositionally biased region" description="Acidic residues" evidence="1">
    <location>
        <begin position="610"/>
        <end position="620"/>
    </location>
</feature>
<reference evidence="2" key="2">
    <citation type="submission" date="2010-05" db="EMBL/GenBank/DDBJ databases">
        <title>The Genome Sequence of Magnaporthe poae strain ATCC 64411.</title>
        <authorList>
            <consortium name="The Broad Institute Genome Sequencing Platform"/>
            <consortium name="Broad Institute Genome Sequencing Center for Infectious Disease"/>
            <person name="Ma L.-J."/>
            <person name="Dead R."/>
            <person name="Young S."/>
            <person name="Zeng Q."/>
            <person name="Koehrsen M."/>
            <person name="Alvarado L."/>
            <person name="Berlin A."/>
            <person name="Chapman S.B."/>
            <person name="Chen Z."/>
            <person name="Freedman E."/>
            <person name="Gellesch M."/>
            <person name="Goldberg J."/>
            <person name="Griggs A."/>
            <person name="Gujja S."/>
            <person name="Heilman E.R."/>
            <person name="Heiman D."/>
            <person name="Hepburn T."/>
            <person name="Howarth C."/>
            <person name="Jen D."/>
            <person name="Larson L."/>
            <person name="Mehta T."/>
            <person name="Neiman D."/>
            <person name="Pearson M."/>
            <person name="Roberts A."/>
            <person name="Saif S."/>
            <person name="Shea T."/>
            <person name="Shenoy N."/>
            <person name="Sisk P."/>
            <person name="Stolte C."/>
            <person name="Sykes S."/>
            <person name="Walk T."/>
            <person name="White J."/>
            <person name="Yandava C."/>
            <person name="Haas B."/>
            <person name="Nusbaum C."/>
            <person name="Birren B."/>
        </authorList>
    </citation>
    <scope>NUCLEOTIDE SEQUENCE</scope>
    <source>
        <strain evidence="2">ATCC 64411</strain>
    </source>
</reference>
<feature type="compositionally biased region" description="Basic and acidic residues" evidence="1">
    <location>
        <begin position="389"/>
        <end position="400"/>
    </location>
</feature>
<feature type="compositionally biased region" description="Basic and acidic residues" evidence="1">
    <location>
        <begin position="8"/>
        <end position="25"/>
    </location>
</feature>
<dbReference type="EMBL" id="GL876968">
    <property type="protein sequence ID" value="KLU84573.1"/>
    <property type="molecule type" value="Genomic_DNA"/>
</dbReference>
<feature type="region of interest" description="Disordered" evidence="1">
    <location>
        <begin position="428"/>
        <end position="572"/>
    </location>
</feature>
<dbReference type="GO" id="GO:0005634">
    <property type="term" value="C:nucleus"/>
    <property type="evidence" value="ECO:0007669"/>
    <property type="project" value="TreeGrafter"/>
</dbReference>
<proteinExistence type="predicted"/>
<dbReference type="EnsemblFungi" id="MAPG_03613T0">
    <property type="protein sequence ID" value="MAPG_03613T0"/>
    <property type="gene ID" value="MAPG_03613"/>
</dbReference>
<feature type="compositionally biased region" description="Basic and acidic residues" evidence="1">
    <location>
        <begin position="457"/>
        <end position="473"/>
    </location>
</feature>
<feature type="compositionally biased region" description="Acidic residues" evidence="1">
    <location>
        <begin position="428"/>
        <end position="456"/>
    </location>
</feature>
<reference evidence="3" key="5">
    <citation type="submission" date="2015-06" db="UniProtKB">
        <authorList>
            <consortium name="EnsemblFungi"/>
        </authorList>
    </citation>
    <scope>IDENTIFICATION</scope>
    <source>
        <strain evidence="3">ATCC 64411</strain>
    </source>
</reference>
<keyword evidence="4" id="KW-1185">Reference proteome</keyword>
<dbReference type="AlphaFoldDB" id="A0A0C4DUH4"/>
<dbReference type="InterPro" id="IPR010770">
    <property type="entry name" value="Ecd"/>
</dbReference>
<evidence type="ECO:0008006" key="5">
    <source>
        <dbReference type="Google" id="ProtNLM"/>
    </source>
</evidence>
<dbReference type="STRING" id="644358.A0A0C4DUH4"/>
<dbReference type="PANTHER" id="PTHR13060:SF0">
    <property type="entry name" value="PROTEIN ECDYSONELESS HOMOLOG"/>
    <property type="match status" value="1"/>
</dbReference>
<feature type="compositionally biased region" description="Acidic residues" evidence="1">
    <location>
        <begin position="563"/>
        <end position="572"/>
    </location>
</feature>
<organism evidence="3 4">
    <name type="scientific">Magnaporthiopsis poae (strain ATCC 64411 / 73-15)</name>
    <name type="common">Kentucky bluegrass fungus</name>
    <name type="synonym">Magnaporthe poae</name>
    <dbReference type="NCBI Taxonomy" id="644358"/>
    <lineage>
        <taxon>Eukaryota</taxon>
        <taxon>Fungi</taxon>
        <taxon>Dikarya</taxon>
        <taxon>Ascomycota</taxon>
        <taxon>Pezizomycotina</taxon>
        <taxon>Sordariomycetes</taxon>
        <taxon>Sordariomycetidae</taxon>
        <taxon>Magnaporthales</taxon>
        <taxon>Magnaporthaceae</taxon>
        <taxon>Magnaporthiopsis</taxon>
    </lineage>
</organism>
<dbReference type="Proteomes" id="UP000011715">
    <property type="component" value="Unassembled WGS sequence"/>
</dbReference>
<dbReference type="PANTHER" id="PTHR13060">
    <property type="entry name" value="SGT1 PROTEIN HSGT1 SUPPRESSOR OF GCR2"/>
    <property type="match status" value="1"/>
</dbReference>
<feature type="region of interest" description="Disordered" evidence="1">
    <location>
        <begin position="587"/>
        <end position="620"/>
    </location>
</feature>
<dbReference type="eggNOG" id="KOG2406">
    <property type="taxonomic scope" value="Eukaryota"/>
</dbReference>
<protein>
    <recommendedName>
        <fullName evidence="5">Regulatory factor Sgt1</fullName>
    </recommendedName>
</protein>
<gene>
    <name evidence="2" type="ORF">MAPG_03613</name>
</gene>
<feature type="region of interest" description="Disordered" evidence="1">
    <location>
        <begin position="389"/>
        <end position="408"/>
    </location>
</feature>
<reference evidence="4" key="1">
    <citation type="submission" date="2010-05" db="EMBL/GenBank/DDBJ databases">
        <title>The genome sequence of Magnaporthe poae strain ATCC 64411.</title>
        <authorList>
            <person name="Ma L.-J."/>
            <person name="Dead R."/>
            <person name="Young S."/>
            <person name="Zeng Q."/>
            <person name="Koehrsen M."/>
            <person name="Alvarado L."/>
            <person name="Berlin A."/>
            <person name="Chapman S.B."/>
            <person name="Chen Z."/>
            <person name="Freedman E."/>
            <person name="Gellesch M."/>
            <person name="Goldberg J."/>
            <person name="Griggs A."/>
            <person name="Gujja S."/>
            <person name="Heilman E.R."/>
            <person name="Heiman D."/>
            <person name="Hepburn T."/>
            <person name="Howarth C."/>
            <person name="Jen D."/>
            <person name="Larson L."/>
            <person name="Mehta T."/>
            <person name="Neiman D."/>
            <person name="Pearson M."/>
            <person name="Roberts A."/>
            <person name="Saif S."/>
            <person name="Shea T."/>
            <person name="Shenoy N."/>
            <person name="Sisk P."/>
            <person name="Stolte C."/>
            <person name="Sykes S."/>
            <person name="Walk T."/>
            <person name="White J."/>
            <person name="Yandava C."/>
            <person name="Haas B."/>
            <person name="Nusbaum C."/>
            <person name="Birren B."/>
        </authorList>
    </citation>
    <scope>NUCLEOTIDE SEQUENCE [LARGE SCALE GENOMIC DNA]</scope>
    <source>
        <strain evidence="4">ATCC 64411 / 73-15</strain>
    </source>
</reference>
<evidence type="ECO:0000313" key="3">
    <source>
        <dbReference type="EnsemblFungi" id="MAPG_03613T0"/>
    </source>
</evidence>
<reference evidence="3" key="4">
    <citation type="journal article" date="2015" name="G3 (Bethesda)">
        <title>Genome sequences of three phytopathogenic species of the Magnaporthaceae family of fungi.</title>
        <authorList>
            <person name="Okagaki L.H."/>
            <person name="Nunes C.C."/>
            <person name="Sailsbery J."/>
            <person name="Clay B."/>
            <person name="Brown D."/>
            <person name="John T."/>
            <person name="Oh Y."/>
            <person name="Young N."/>
            <person name="Fitzgerald M."/>
            <person name="Haas B.J."/>
            <person name="Zeng Q."/>
            <person name="Young S."/>
            <person name="Adiconis X."/>
            <person name="Fan L."/>
            <person name="Levin J.Z."/>
            <person name="Mitchell T.K."/>
            <person name="Okubara P.A."/>
            <person name="Farman M.L."/>
            <person name="Kohn L.M."/>
            <person name="Birren B."/>
            <person name="Ma L.-J."/>
            <person name="Dean R.A."/>
        </authorList>
    </citation>
    <scope>NUCLEOTIDE SEQUENCE</scope>
    <source>
        <strain evidence="3">ATCC 64411 / 73-15</strain>
    </source>
</reference>
<feature type="region of interest" description="Disordered" evidence="1">
    <location>
        <begin position="1"/>
        <end position="25"/>
    </location>
</feature>
<feature type="compositionally biased region" description="Acidic residues" evidence="1">
    <location>
        <begin position="503"/>
        <end position="512"/>
    </location>
</feature>
<dbReference type="OMA" id="TKDYIWQ"/>
<dbReference type="Pfam" id="PF07093">
    <property type="entry name" value="SGT1"/>
    <property type="match status" value="2"/>
</dbReference>
<accession>A0A0C4DUH4</accession>
<dbReference type="VEuPathDB" id="FungiDB:MAPG_03613"/>
<name>A0A0C4DUH4_MAGP6</name>
<feature type="compositionally biased region" description="Basic and acidic residues" evidence="1">
    <location>
        <begin position="526"/>
        <end position="538"/>
    </location>
</feature>
<sequence length="620" mass="67876">MEASTEVGTREIPAKSDEDGAREDDVPVGFGKTSLPENCVEYMVFLIDSQLDARQVLSRLETVKKSALQLAAGLTKDYIWQRDSFGLEVKSRSGLLFLHGITDHGDSVEDEWLVVYMLRELSKSFKEIWIRVFDSDGEFLLVEAANVAPKWLNPEMDSNRVWINDGRLLLVPLFIGSNPEALVHSTFVESEAFYRLEKYPGHIADSIHCSQVTVPRKLAYVLHARPKAIAPAVEAFYLRDPVSLKPVVSAPSSGDGLEFTNHCPVGVLMRKRATVMANGDLRPPSPGTVSVQFDGMPPMYKTTMARLYEIVERMGMKVTTGFELLAAGADQSRSRVAREVGIILEDLREDGGGGLPTDDEIRSWEGVDMDDDEAWLDINFDDFDRELQGRGKKGKDRDGDASGFGSSAAQADLRKIVSRFEAFLNDDEAGIDGAEVDDMDMDDDDDSDLDDDDSGDEDKAVSFDEEEFHRMMREMMGLPAAASSQDKTAATPAAAAAHREVAPADDDDDEETEAIKQLAAQMEVELSEHGALKLDPKPGKKQRALKGKGTDQGESSSGADAQAGEDSDDDEVDIDYNLAKNLLESFKGQAGVAGPAGNILSMLGMSLPRDEDDQEDEKSG</sequence>
<dbReference type="OrthoDB" id="27237at2759"/>
<evidence type="ECO:0000256" key="1">
    <source>
        <dbReference type="SAM" id="MobiDB-lite"/>
    </source>
</evidence>
<evidence type="ECO:0000313" key="2">
    <source>
        <dbReference type="EMBL" id="KLU84573.1"/>
    </source>
</evidence>